<evidence type="ECO:0000313" key="7">
    <source>
        <dbReference type="Proteomes" id="UP000757232"/>
    </source>
</evidence>
<dbReference type="CDD" id="cd00446">
    <property type="entry name" value="GrpE"/>
    <property type="match status" value="1"/>
</dbReference>
<proteinExistence type="inferred from homology"/>
<evidence type="ECO:0000256" key="4">
    <source>
        <dbReference type="ARBA" id="ARBA00023186"/>
    </source>
</evidence>
<dbReference type="Pfam" id="PF01025">
    <property type="entry name" value="GrpE"/>
    <property type="match status" value="2"/>
</dbReference>
<organism evidence="6 7">
    <name type="scientific">Sanghuangporus baumii</name>
    <name type="common">Phellinus baumii</name>
    <dbReference type="NCBI Taxonomy" id="108892"/>
    <lineage>
        <taxon>Eukaryota</taxon>
        <taxon>Fungi</taxon>
        <taxon>Dikarya</taxon>
        <taxon>Basidiomycota</taxon>
        <taxon>Agaricomycotina</taxon>
        <taxon>Agaricomycetes</taxon>
        <taxon>Hymenochaetales</taxon>
        <taxon>Hymenochaetaceae</taxon>
        <taxon>Sanghuangporus</taxon>
    </lineage>
</organism>
<reference evidence="6" key="1">
    <citation type="submission" date="2016-06" db="EMBL/GenBank/DDBJ databases">
        <title>Draft Genome sequence of the fungus Inonotus baumii.</title>
        <authorList>
            <person name="Zhu H."/>
            <person name="Lin W."/>
        </authorList>
    </citation>
    <scope>NUCLEOTIDE SEQUENCE</scope>
    <source>
        <strain evidence="6">821</strain>
    </source>
</reference>
<dbReference type="Gene3D" id="3.90.20.20">
    <property type="match status" value="1"/>
</dbReference>
<dbReference type="GO" id="GO:0006457">
    <property type="term" value="P:protein folding"/>
    <property type="evidence" value="ECO:0007669"/>
    <property type="project" value="InterPro"/>
</dbReference>
<dbReference type="GO" id="GO:0001405">
    <property type="term" value="C:PAM complex, Tim23 associated import motor"/>
    <property type="evidence" value="ECO:0007669"/>
    <property type="project" value="TreeGrafter"/>
</dbReference>
<feature type="compositionally biased region" description="Basic and acidic residues" evidence="5">
    <location>
        <begin position="56"/>
        <end position="89"/>
    </location>
</feature>
<dbReference type="SUPFAM" id="SSF58014">
    <property type="entry name" value="Coiled-coil domain of nucleotide exchange factor GrpE"/>
    <property type="match status" value="1"/>
</dbReference>
<evidence type="ECO:0000256" key="2">
    <source>
        <dbReference type="ARBA" id="ARBA00009054"/>
    </source>
</evidence>
<dbReference type="EMBL" id="LNZH02000216">
    <property type="protein sequence ID" value="OCB84036.1"/>
    <property type="molecule type" value="Genomic_DNA"/>
</dbReference>
<name>A0A9Q5HQE3_SANBA</name>
<evidence type="ECO:0000256" key="5">
    <source>
        <dbReference type="SAM" id="MobiDB-lite"/>
    </source>
</evidence>
<comment type="similarity">
    <text evidence="2">Belongs to the GrpE family.</text>
</comment>
<dbReference type="Proteomes" id="UP000757232">
    <property type="component" value="Unassembled WGS sequence"/>
</dbReference>
<feature type="region of interest" description="Disordered" evidence="5">
    <location>
        <begin position="47"/>
        <end position="108"/>
    </location>
</feature>
<comment type="caution">
    <text evidence="6">The sequence shown here is derived from an EMBL/GenBank/DDBJ whole genome shotgun (WGS) entry which is preliminary data.</text>
</comment>
<evidence type="ECO:0000256" key="1">
    <source>
        <dbReference type="ARBA" id="ARBA00004305"/>
    </source>
</evidence>
<gene>
    <name evidence="6" type="ORF">A7U60_g8707</name>
</gene>
<keyword evidence="7" id="KW-1185">Reference proteome</keyword>
<accession>A0A9Q5HQE3</accession>
<dbReference type="PANTHER" id="PTHR21237">
    <property type="entry name" value="GRPE PROTEIN"/>
    <property type="match status" value="1"/>
</dbReference>
<dbReference type="PROSITE" id="PS01071">
    <property type="entry name" value="GRPE"/>
    <property type="match status" value="1"/>
</dbReference>
<feature type="region of interest" description="Disordered" evidence="5">
    <location>
        <begin position="164"/>
        <end position="220"/>
    </location>
</feature>
<dbReference type="AlphaFoldDB" id="A0A9Q5HQE3"/>
<dbReference type="GO" id="GO:0051082">
    <property type="term" value="F:unfolded protein binding"/>
    <property type="evidence" value="ECO:0007669"/>
    <property type="project" value="TreeGrafter"/>
</dbReference>
<comment type="subcellular location">
    <subcellularLocation>
        <location evidence="1">Mitochondrion matrix</location>
    </subcellularLocation>
</comment>
<evidence type="ECO:0000256" key="3">
    <source>
        <dbReference type="ARBA" id="ARBA00014521"/>
    </source>
</evidence>
<dbReference type="InterPro" id="IPR000740">
    <property type="entry name" value="GrpE"/>
</dbReference>
<dbReference type="OrthoDB" id="201635at2759"/>
<dbReference type="GO" id="GO:0000774">
    <property type="term" value="F:adenyl-nucleotide exchange factor activity"/>
    <property type="evidence" value="ECO:0007669"/>
    <property type="project" value="InterPro"/>
</dbReference>
<dbReference type="SUPFAM" id="SSF51064">
    <property type="entry name" value="Head domain of nucleotide exchange factor GrpE"/>
    <property type="match status" value="1"/>
</dbReference>
<evidence type="ECO:0000313" key="6">
    <source>
        <dbReference type="EMBL" id="OCB84036.1"/>
    </source>
</evidence>
<dbReference type="Gene3D" id="2.30.22.10">
    <property type="entry name" value="Head domain of nucleotide exchange factor GrpE"/>
    <property type="match status" value="1"/>
</dbReference>
<dbReference type="InterPro" id="IPR009012">
    <property type="entry name" value="GrpE_head"/>
</dbReference>
<sequence>MSRTAAVSLFRQYTAARRSAHLSLSRAHAARALAPRSGLIRLYSTQQEQELNENGAEAKKEGDKYGESVEAESEKREEGSSSSSVKEESDATQSQQNGAKTLTRTIRHAPTGVSRLRYLQADFLNLQRNAAREREQTKDFAITRFAGDLLETVDVLSLALKSVPESALNPSETETNDVPPAAAASQSASPSESEAPSSSTSTPSSDSSSSSSTTPPKSASDYLRELHHGVEMTHRLLLQTLFKYGVKPFDPTGDAFDPNRHEALYQVPIPGKKPGTVIDCQKTGYTIKDRTLRAAQVGVASEPPSP</sequence>
<dbReference type="InterPro" id="IPR013805">
    <property type="entry name" value="GrpE_CC"/>
</dbReference>
<dbReference type="GO" id="GO:0030150">
    <property type="term" value="P:protein import into mitochondrial matrix"/>
    <property type="evidence" value="ECO:0007669"/>
    <property type="project" value="TreeGrafter"/>
</dbReference>
<protein>
    <recommendedName>
        <fullName evidence="3">GrpE protein homolog, mitochondrial</fullName>
    </recommendedName>
</protein>
<dbReference type="GO" id="GO:0042803">
    <property type="term" value="F:protein homodimerization activity"/>
    <property type="evidence" value="ECO:0007669"/>
    <property type="project" value="InterPro"/>
</dbReference>
<dbReference type="GO" id="GO:0051087">
    <property type="term" value="F:protein-folding chaperone binding"/>
    <property type="evidence" value="ECO:0007669"/>
    <property type="project" value="InterPro"/>
</dbReference>
<keyword evidence="4" id="KW-0143">Chaperone</keyword>
<feature type="compositionally biased region" description="Polar residues" evidence="5">
    <location>
        <begin position="91"/>
        <end position="104"/>
    </location>
</feature>
<feature type="compositionally biased region" description="Low complexity" evidence="5">
    <location>
        <begin position="179"/>
        <end position="220"/>
    </location>
</feature>
<dbReference type="HAMAP" id="MF_01151">
    <property type="entry name" value="GrpE"/>
    <property type="match status" value="1"/>
</dbReference>
<dbReference type="PANTHER" id="PTHR21237:SF23">
    <property type="entry name" value="GRPE PROTEIN HOMOLOG, MITOCHONDRIAL"/>
    <property type="match status" value="1"/>
</dbReference>
<dbReference type="FunFam" id="2.30.22.10:FF:000002">
    <property type="entry name" value="GrpE protein homolog"/>
    <property type="match status" value="1"/>
</dbReference>